<dbReference type="EMBL" id="JASPKY010000013">
    <property type="protein sequence ID" value="KAK9753488.1"/>
    <property type="molecule type" value="Genomic_DNA"/>
</dbReference>
<reference evidence="2 3" key="1">
    <citation type="journal article" date="2024" name="BMC Genomics">
        <title>De novo assembly and annotation of Popillia japonica's genome with initial clues to its potential as an invasive pest.</title>
        <authorList>
            <person name="Cucini C."/>
            <person name="Boschi S."/>
            <person name="Funari R."/>
            <person name="Cardaioli E."/>
            <person name="Iannotti N."/>
            <person name="Marturano G."/>
            <person name="Paoli F."/>
            <person name="Bruttini M."/>
            <person name="Carapelli A."/>
            <person name="Frati F."/>
            <person name="Nardi F."/>
        </authorList>
    </citation>
    <scope>NUCLEOTIDE SEQUENCE [LARGE SCALE GENOMIC DNA]</scope>
    <source>
        <strain evidence="2">DMR45628</strain>
    </source>
</reference>
<keyword evidence="2" id="KW-0808">Transferase</keyword>
<dbReference type="PANTHER" id="PTHR37984">
    <property type="entry name" value="PROTEIN CBG26694"/>
    <property type="match status" value="1"/>
</dbReference>
<evidence type="ECO:0000313" key="3">
    <source>
        <dbReference type="Proteomes" id="UP001458880"/>
    </source>
</evidence>
<dbReference type="Proteomes" id="UP001458880">
    <property type="component" value="Unassembled WGS sequence"/>
</dbReference>
<dbReference type="AlphaFoldDB" id="A0AAW1N3T8"/>
<dbReference type="PANTHER" id="PTHR37984:SF8">
    <property type="entry name" value="CCHC-TYPE DOMAIN-CONTAINING PROTEIN"/>
    <property type="match status" value="1"/>
</dbReference>
<keyword evidence="3" id="KW-1185">Reference proteome</keyword>
<sequence length="89" mass="10075">MSAITKPLRDLTKQNVTWKWENKHESSLTLLKEALVNARILKYFDSKKPIEIHCDASQNGLGACLFQEGHPVACASRSLTKAEERHLEV</sequence>
<protein>
    <submittedName>
        <fullName evidence="2">RNase H-like domain found in reverse transcriptase</fullName>
    </submittedName>
</protein>
<dbReference type="InterPro" id="IPR050951">
    <property type="entry name" value="Retrovirus_Pol_polyprotein"/>
</dbReference>
<dbReference type="Pfam" id="PF17919">
    <property type="entry name" value="RT_RNaseH_2"/>
    <property type="match status" value="1"/>
</dbReference>
<organism evidence="2 3">
    <name type="scientific">Popillia japonica</name>
    <name type="common">Japanese beetle</name>
    <dbReference type="NCBI Taxonomy" id="7064"/>
    <lineage>
        <taxon>Eukaryota</taxon>
        <taxon>Metazoa</taxon>
        <taxon>Ecdysozoa</taxon>
        <taxon>Arthropoda</taxon>
        <taxon>Hexapoda</taxon>
        <taxon>Insecta</taxon>
        <taxon>Pterygota</taxon>
        <taxon>Neoptera</taxon>
        <taxon>Endopterygota</taxon>
        <taxon>Coleoptera</taxon>
        <taxon>Polyphaga</taxon>
        <taxon>Scarabaeiformia</taxon>
        <taxon>Scarabaeidae</taxon>
        <taxon>Rutelinae</taxon>
        <taxon>Popillia</taxon>
    </lineage>
</organism>
<evidence type="ECO:0000313" key="2">
    <source>
        <dbReference type="EMBL" id="KAK9753488.1"/>
    </source>
</evidence>
<keyword evidence="2" id="KW-0548">Nucleotidyltransferase</keyword>
<proteinExistence type="predicted"/>
<evidence type="ECO:0000259" key="1">
    <source>
        <dbReference type="Pfam" id="PF17919"/>
    </source>
</evidence>
<comment type="caution">
    <text evidence="2">The sequence shown here is derived from an EMBL/GenBank/DDBJ whole genome shotgun (WGS) entry which is preliminary data.</text>
</comment>
<name>A0AAW1N3T8_POPJA</name>
<dbReference type="GO" id="GO:0003964">
    <property type="term" value="F:RNA-directed DNA polymerase activity"/>
    <property type="evidence" value="ECO:0007669"/>
    <property type="project" value="UniProtKB-KW"/>
</dbReference>
<dbReference type="Gene3D" id="3.30.70.270">
    <property type="match status" value="1"/>
</dbReference>
<accession>A0AAW1N3T8</accession>
<feature type="domain" description="Reverse transcriptase/retrotransposon-derived protein RNase H-like" evidence="1">
    <location>
        <begin position="20"/>
        <end position="85"/>
    </location>
</feature>
<dbReference type="SUPFAM" id="SSF56672">
    <property type="entry name" value="DNA/RNA polymerases"/>
    <property type="match status" value="1"/>
</dbReference>
<gene>
    <name evidence="2" type="ORF">QE152_g1992</name>
</gene>
<dbReference type="InterPro" id="IPR041577">
    <property type="entry name" value="RT_RNaseH_2"/>
</dbReference>
<dbReference type="InterPro" id="IPR043502">
    <property type="entry name" value="DNA/RNA_pol_sf"/>
</dbReference>
<keyword evidence="2" id="KW-0695">RNA-directed DNA polymerase</keyword>
<dbReference type="InterPro" id="IPR043128">
    <property type="entry name" value="Rev_trsase/Diguanyl_cyclase"/>
</dbReference>